<evidence type="ECO:0000256" key="1">
    <source>
        <dbReference type="SAM" id="Phobius"/>
    </source>
</evidence>
<dbReference type="AlphaFoldDB" id="D3BSG8"/>
<dbReference type="InterPro" id="IPR017384">
    <property type="entry name" value="NADH_Ub_cplx-1_asu_su-1"/>
</dbReference>
<proteinExistence type="predicted"/>
<dbReference type="Pfam" id="PF15879">
    <property type="entry name" value="MWFE"/>
    <property type="match status" value="1"/>
</dbReference>
<evidence type="ECO:0000313" key="2">
    <source>
        <dbReference type="EMBL" id="EFA75674.1"/>
    </source>
</evidence>
<protein>
    <recommendedName>
        <fullName evidence="4">NADH dehydrogenase [ubiquinone] 1 alpha subcomplex subunit 1</fullName>
    </recommendedName>
</protein>
<dbReference type="RefSeq" id="XP_020427808.1">
    <property type="nucleotide sequence ID" value="XM_020581697.1"/>
</dbReference>
<dbReference type="Proteomes" id="UP000001396">
    <property type="component" value="Unassembled WGS sequence"/>
</dbReference>
<keyword evidence="3" id="KW-1185">Reference proteome</keyword>
<dbReference type="GeneID" id="31366405"/>
<keyword evidence="1" id="KW-0812">Transmembrane</keyword>
<evidence type="ECO:0000313" key="3">
    <source>
        <dbReference type="Proteomes" id="UP000001396"/>
    </source>
</evidence>
<dbReference type="InParanoid" id="D3BSG8"/>
<dbReference type="OMA" id="VGMIMSA"/>
<reference evidence="2 3" key="1">
    <citation type="journal article" date="2011" name="Genome Res.">
        <title>Phylogeny-wide analysis of social amoeba genomes highlights ancient origins for complex intercellular communication.</title>
        <authorList>
            <person name="Heidel A.J."/>
            <person name="Lawal H.M."/>
            <person name="Felder M."/>
            <person name="Schilde C."/>
            <person name="Helps N.R."/>
            <person name="Tunggal B."/>
            <person name="Rivero F."/>
            <person name="John U."/>
            <person name="Schleicher M."/>
            <person name="Eichinger L."/>
            <person name="Platzer M."/>
            <person name="Noegel A.A."/>
            <person name="Schaap P."/>
            <person name="Gloeckner G."/>
        </authorList>
    </citation>
    <scope>NUCLEOTIDE SEQUENCE [LARGE SCALE GENOMIC DNA]</scope>
    <source>
        <strain evidence="3">ATCC 26659 / Pp 5 / PN500</strain>
    </source>
</reference>
<comment type="caution">
    <text evidence="2">The sequence shown here is derived from an EMBL/GenBank/DDBJ whole genome shotgun (WGS) entry which is preliminary data.</text>
</comment>
<dbReference type="EMBL" id="ADBJ01000052">
    <property type="protein sequence ID" value="EFA75674.1"/>
    <property type="molecule type" value="Genomic_DNA"/>
</dbReference>
<keyword evidence="1" id="KW-1133">Transmembrane helix</keyword>
<accession>D3BSG8</accession>
<gene>
    <name evidence="2" type="ORF">PPL_10936</name>
</gene>
<sequence>MTWVEVLPVGAIMSLGVLLMAYGLDKGHRAFHNGKPHRHSKERVDYHLDTRDEQILDFRVIKNNPRKLDRLLQSVQHN</sequence>
<organism evidence="2 3">
    <name type="scientific">Heterostelium pallidum (strain ATCC 26659 / Pp 5 / PN500)</name>
    <name type="common">Cellular slime mold</name>
    <name type="synonym">Polysphondylium pallidum</name>
    <dbReference type="NCBI Taxonomy" id="670386"/>
    <lineage>
        <taxon>Eukaryota</taxon>
        <taxon>Amoebozoa</taxon>
        <taxon>Evosea</taxon>
        <taxon>Eumycetozoa</taxon>
        <taxon>Dictyostelia</taxon>
        <taxon>Acytosteliales</taxon>
        <taxon>Acytosteliaceae</taxon>
        <taxon>Heterostelium</taxon>
    </lineage>
</organism>
<evidence type="ECO:0008006" key="4">
    <source>
        <dbReference type="Google" id="ProtNLM"/>
    </source>
</evidence>
<keyword evidence="1" id="KW-0472">Membrane</keyword>
<feature type="transmembrane region" description="Helical" evidence="1">
    <location>
        <begin position="6"/>
        <end position="24"/>
    </location>
</feature>
<name>D3BSG8_HETP5</name>